<reference evidence="5 6" key="1">
    <citation type="submission" date="2016-07" db="EMBL/GenBank/DDBJ databases">
        <title>Multi-omics approach to identify versatile polysaccharide utilization systems of a marine flavobacterium Gramella flava.</title>
        <authorList>
            <person name="Tang K."/>
        </authorList>
    </citation>
    <scope>NUCLEOTIDE SEQUENCE [LARGE SCALE GENOMIC DNA]</scope>
    <source>
        <strain evidence="5 6">JLT2011</strain>
    </source>
</reference>
<dbReference type="GO" id="GO:0006080">
    <property type="term" value="P:substituted mannan metabolic process"/>
    <property type="evidence" value="ECO:0007669"/>
    <property type="project" value="InterPro"/>
</dbReference>
<dbReference type="PROSITE" id="PS51764">
    <property type="entry name" value="GH26"/>
    <property type="match status" value="1"/>
</dbReference>
<keyword evidence="6" id="KW-1185">Reference proteome</keyword>
<accession>A0A1L7I207</accession>
<dbReference type="Proteomes" id="UP000186230">
    <property type="component" value="Chromosome"/>
</dbReference>
<dbReference type="OrthoDB" id="9816550at2"/>
<dbReference type="GO" id="GO:0016985">
    <property type="term" value="F:mannan endo-1,4-beta-mannosidase activity"/>
    <property type="evidence" value="ECO:0007669"/>
    <property type="project" value="InterPro"/>
</dbReference>
<dbReference type="SUPFAM" id="SSF51445">
    <property type="entry name" value="(Trans)glycosidases"/>
    <property type="match status" value="1"/>
</dbReference>
<sequence>MKLIFNRKWVAIMFFIAMVSCSNDSPEVTEEVETDEEIGQDSNLKLADGNATDQTKALYANLWVTQQEGTMFGHHDDLIYGRNWYAESGRSDIKDVTGDYPAVFSVDLAEIMDDRSTNSDLNDDRLRAIKEARKRGEVIIANMHLNNPLTGGDSWDNSSNQVAKEILSDGSMTQVTYLGWLDKLIDFTNNLRDSNGKLIPIIFRPFHEHTQAWSWWGSSATTQNEFINLWKFTVEYLQENNVHNFIYAISPQLDQAGSKESYLYRWPGDEYVDFIGLDSYHGTNTAAFSTNLRNLSLLSQEKMKPCGVTETGVEGIRHGDGSPIAEYWTREIGIPLTGKEISMVVLWRNKYDPANTGHHYFAPFEGEATVDNFIDFYEMSHILFSNDLRNMYVMPNNIKVE</sequence>
<evidence type="ECO:0000313" key="5">
    <source>
        <dbReference type="EMBL" id="APU67658.1"/>
    </source>
</evidence>
<dbReference type="AlphaFoldDB" id="A0A1L7I207"/>
<evidence type="ECO:0000256" key="3">
    <source>
        <dbReference type="ARBA" id="ARBA00023295"/>
    </source>
</evidence>
<feature type="active site" description="Nucleophile" evidence="4">
    <location>
        <position position="310"/>
    </location>
</feature>
<proteinExistence type="inferred from homology"/>
<keyword evidence="2 4" id="KW-0378">Hydrolase</keyword>
<dbReference type="Pfam" id="PF02156">
    <property type="entry name" value="Glyco_hydro_26"/>
    <property type="match status" value="1"/>
</dbReference>
<dbReference type="InterPro" id="IPR022790">
    <property type="entry name" value="GH26_dom"/>
</dbReference>
<dbReference type="InterPro" id="IPR000805">
    <property type="entry name" value="Glyco_hydro_26"/>
</dbReference>
<dbReference type="PANTHER" id="PTHR40079">
    <property type="entry name" value="MANNAN ENDO-1,4-BETA-MANNOSIDASE E-RELATED"/>
    <property type="match status" value="1"/>
</dbReference>
<name>A0A1L7I207_9FLAO</name>
<dbReference type="Gene3D" id="3.20.20.80">
    <property type="entry name" value="Glycosidases"/>
    <property type="match status" value="1"/>
</dbReference>
<dbReference type="PANTHER" id="PTHR40079:SF4">
    <property type="entry name" value="GH26 DOMAIN-CONTAINING PROTEIN-RELATED"/>
    <property type="match status" value="1"/>
</dbReference>
<organism evidence="5 6">
    <name type="scientific">Christiangramia flava JLT2011</name>
    <dbReference type="NCBI Taxonomy" id="1229726"/>
    <lineage>
        <taxon>Bacteria</taxon>
        <taxon>Pseudomonadati</taxon>
        <taxon>Bacteroidota</taxon>
        <taxon>Flavobacteriia</taxon>
        <taxon>Flavobacteriales</taxon>
        <taxon>Flavobacteriaceae</taxon>
        <taxon>Christiangramia</taxon>
    </lineage>
</organism>
<gene>
    <name evidence="5" type="ORF">GRFL_0934</name>
</gene>
<evidence type="ECO:0000313" key="6">
    <source>
        <dbReference type="Proteomes" id="UP000186230"/>
    </source>
</evidence>
<dbReference type="InterPro" id="IPR017853">
    <property type="entry name" value="GH"/>
</dbReference>
<evidence type="ECO:0000256" key="1">
    <source>
        <dbReference type="ARBA" id="ARBA00007754"/>
    </source>
</evidence>
<dbReference type="PROSITE" id="PS51257">
    <property type="entry name" value="PROKAR_LIPOPROTEIN"/>
    <property type="match status" value="1"/>
</dbReference>
<comment type="similarity">
    <text evidence="1 4">Belongs to the glycosyl hydrolase 26 family.</text>
</comment>
<dbReference type="RefSeq" id="WP_083643517.1">
    <property type="nucleotide sequence ID" value="NZ_AMRU01000020.1"/>
</dbReference>
<protein>
    <submittedName>
        <fullName evidence="5">Mannan endo-1,4-beta-mannosidase</fullName>
    </submittedName>
</protein>
<dbReference type="KEGG" id="gfl:GRFL_0934"/>
<dbReference type="STRING" id="1229726.GRFL_0934"/>
<dbReference type="PRINTS" id="PR00739">
    <property type="entry name" value="GLHYDRLASE26"/>
</dbReference>
<dbReference type="EMBL" id="CP016359">
    <property type="protein sequence ID" value="APU67658.1"/>
    <property type="molecule type" value="Genomic_DNA"/>
</dbReference>
<feature type="active site" description="Proton donor" evidence="4">
    <location>
        <position position="208"/>
    </location>
</feature>
<evidence type="ECO:0000256" key="4">
    <source>
        <dbReference type="PROSITE-ProRule" id="PRU01100"/>
    </source>
</evidence>
<keyword evidence="3 4" id="KW-0326">Glycosidase</keyword>
<evidence type="ECO:0000256" key="2">
    <source>
        <dbReference type="ARBA" id="ARBA00022801"/>
    </source>
</evidence>